<protein>
    <submittedName>
        <fullName evidence="1">Uncharacterized protein</fullName>
    </submittedName>
</protein>
<dbReference type="EMBL" id="CP072943">
    <property type="protein sequence ID" value="QTX31260.1"/>
    <property type="molecule type" value="Genomic_DNA"/>
</dbReference>
<dbReference type="RefSeq" id="WP_274372407.1">
    <property type="nucleotide sequence ID" value="NZ_CP072943.1"/>
</dbReference>
<reference evidence="2" key="1">
    <citation type="submission" date="2021-04" db="EMBL/GenBank/DDBJ databases">
        <title>A novel Synergistetes isolate from a pyrite-forming mixed culture.</title>
        <authorList>
            <person name="Bunk B."/>
            <person name="Sproer C."/>
            <person name="Spring S."/>
            <person name="Pester M."/>
        </authorList>
    </citation>
    <scope>NUCLEOTIDE SEQUENCE [LARGE SCALE GENOMIC DNA]</scope>
    <source>
        <strain evidence="2">J.5.4.2-T.3.5.2</strain>
    </source>
</reference>
<dbReference type="KEGG" id="aram:KAR29_07575"/>
<keyword evidence="2" id="KW-1185">Reference proteome</keyword>
<gene>
    <name evidence="1" type="ORF">KAR29_07575</name>
</gene>
<proteinExistence type="predicted"/>
<evidence type="ECO:0000313" key="1">
    <source>
        <dbReference type="EMBL" id="QTX31260.1"/>
    </source>
</evidence>
<accession>A0A9Q7A4K4</accession>
<sequence length="273" mass="29594">MLFLFSGHFTQTSELVSARQRGEMVLAILEGPVLHCGLGMPSDPDAFEKAFGGHSIAFWRQALRVLDRGTGGDRAEKGELQLVYAFPLRGSVDGARILADGDVSFDAASGRVTVPLTASIPSGTFELSASQIKGWALFPTAGLPFRVRGYSAAKGLTLEPQTGSGTIARYDELHALRALKAYLIDGTFFVDDVSAGGAQPQVDNIAALHFDFDAATGFLFVTVVAAGERADERPLYDSPSDLPGWPDLSLPDFSTKWRYRRLVVVQRGWRLRN</sequence>
<dbReference type="AlphaFoldDB" id="A0A9Q7A4K4"/>
<organism evidence="1 2">
    <name type="scientific">Aminithiophilus ramosus</name>
    <dbReference type="NCBI Taxonomy" id="3029084"/>
    <lineage>
        <taxon>Bacteria</taxon>
        <taxon>Thermotogati</taxon>
        <taxon>Synergistota</taxon>
        <taxon>Synergistia</taxon>
        <taxon>Synergistales</taxon>
        <taxon>Aminithiophilaceae</taxon>
        <taxon>Aminithiophilus</taxon>
    </lineage>
</organism>
<name>A0A9Q7A4K4_9BACT</name>
<evidence type="ECO:0000313" key="2">
    <source>
        <dbReference type="Proteomes" id="UP000671879"/>
    </source>
</evidence>
<dbReference type="Proteomes" id="UP000671879">
    <property type="component" value="Chromosome"/>
</dbReference>